<evidence type="ECO:0000256" key="1">
    <source>
        <dbReference type="ARBA" id="ARBA00023122"/>
    </source>
</evidence>
<proteinExistence type="predicted"/>
<evidence type="ECO:0000313" key="4">
    <source>
        <dbReference type="EMBL" id="WZN59582.1"/>
    </source>
</evidence>
<evidence type="ECO:0000313" key="5">
    <source>
        <dbReference type="Proteomes" id="UP001472866"/>
    </source>
</evidence>
<dbReference type="PANTHER" id="PTHR43080">
    <property type="entry name" value="CBS DOMAIN-CONTAINING PROTEIN CBSX3, MITOCHONDRIAL"/>
    <property type="match status" value="1"/>
</dbReference>
<dbReference type="Gene3D" id="3.10.580.10">
    <property type="entry name" value="CBS-domain"/>
    <property type="match status" value="1"/>
</dbReference>
<accession>A0AAX4P154</accession>
<dbReference type="Proteomes" id="UP001472866">
    <property type="component" value="Chromosome 02"/>
</dbReference>
<dbReference type="InterPro" id="IPR051257">
    <property type="entry name" value="Diverse_CBS-Domain"/>
</dbReference>
<keyword evidence="1 2" id="KW-0129">CBS domain</keyword>
<organism evidence="4 5">
    <name type="scientific">Chloropicon roscoffensis</name>
    <dbReference type="NCBI Taxonomy" id="1461544"/>
    <lineage>
        <taxon>Eukaryota</taxon>
        <taxon>Viridiplantae</taxon>
        <taxon>Chlorophyta</taxon>
        <taxon>Chloropicophyceae</taxon>
        <taxon>Chloropicales</taxon>
        <taxon>Chloropicaceae</taxon>
        <taxon>Chloropicon</taxon>
    </lineage>
</organism>
<evidence type="ECO:0000256" key="2">
    <source>
        <dbReference type="PROSITE-ProRule" id="PRU00703"/>
    </source>
</evidence>
<keyword evidence="5" id="KW-1185">Reference proteome</keyword>
<feature type="domain" description="CBS" evidence="3">
    <location>
        <begin position="94"/>
        <end position="148"/>
    </location>
</feature>
<dbReference type="SUPFAM" id="SSF54631">
    <property type="entry name" value="CBS-domain pair"/>
    <property type="match status" value="1"/>
</dbReference>
<protein>
    <submittedName>
        <fullName evidence="4">CBS domain-containing protein</fullName>
    </submittedName>
</protein>
<evidence type="ECO:0000259" key="3">
    <source>
        <dbReference type="PROSITE" id="PS51371"/>
    </source>
</evidence>
<name>A0AAX4P154_9CHLO</name>
<dbReference type="AlphaFoldDB" id="A0AAX4P154"/>
<feature type="domain" description="CBS" evidence="3">
    <location>
        <begin position="149"/>
        <end position="204"/>
    </location>
</feature>
<dbReference type="InterPro" id="IPR000644">
    <property type="entry name" value="CBS_dom"/>
</dbReference>
<sequence>MNNVRLIGSRTKVAAACGAKPCRVHARQNATHRARFEGIKSFSTPDLSDSIDEDTIASGEWPANWSLASYEDVGEYYAGQVLKEQDANSVSGVMTTNILSADPTASVEDVRKLFDHVSGVPVVDSEGVCVGIVSKKDLNKKGSTVAQIMSAPARTIKKTNSVGEAAAIMLKYKVNRLPVVSRNGEVIGIVSRTDIFTALESMEE</sequence>
<dbReference type="PROSITE" id="PS51371">
    <property type="entry name" value="CBS"/>
    <property type="match status" value="2"/>
</dbReference>
<dbReference type="EMBL" id="CP151502">
    <property type="protein sequence ID" value="WZN59582.1"/>
    <property type="molecule type" value="Genomic_DNA"/>
</dbReference>
<dbReference type="Pfam" id="PF00571">
    <property type="entry name" value="CBS"/>
    <property type="match status" value="2"/>
</dbReference>
<dbReference type="SMART" id="SM00116">
    <property type="entry name" value="CBS"/>
    <property type="match status" value="2"/>
</dbReference>
<dbReference type="InterPro" id="IPR046342">
    <property type="entry name" value="CBS_dom_sf"/>
</dbReference>
<dbReference type="PANTHER" id="PTHR43080:SF29">
    <property type="entry name" value="OS02G0818000 PROTEIN"/>
    <property type="match status" value="1"/>
</dbReference>
<gene>
    <name evidence="4" type="ORF">HKI87_02g11080</name>
</gene>
<reference evidence="4 5" key="1">
    <citation type="submission" date="2024-03" db="EMBL/GenBank/DDBJ databases">
        <title>Complete genome sequence of the green alga Chloropicon roscoffensis RCC1871.</title>
        <authorList>
            <person name="Lemieux C."/>
            <person name="Pombert J.-F."/>
            <person name="Otis C."/>
            <person name="Turmel M."/>
        </authorList>
    </citation>
    <scope>NUCLEOTIDE SEQUENCE [LARGE SCALE GENOMIC DNA]</scope>
    <source>
        <strain evidence="4 5">RCC1871</strain>
    </source>
</reference>